<evidence type="ECO:0000259" key="10">
    <source>
        <dbReference type="Pfam" id="PF01618"/>
    </source>
</evidence>
<dbReference type="EMBL" id="JACIEV010000001">
    <property type="protein sequence ID" value="MBB4152320.1"/>
    <property type="molecule type" value="Genomic_DNA"/>
</dbReference>
<protein>
    <submittedName>
        <fullName evidence="11">Chemotaxis protein MotA</fullName>
    </submittedName>
</protein>
<keyword evidence="8 9" id="KW-0472">Membrane</keyword>
<comment type="caution">
    <text evidence="11">The sequence shown here is derived from an EMBL/GenBank/DDBJ whole genome shotgun (WGS) entry which is preliminary data.</text>
</comment>
<comment type="similarity">
    <text evidence="2">Belongs to the MotA family.</text>
</comment>
<evidence type="ECO:0000256" key="3">
    <source>
        <dbReference type="ARBA" id="ARBA00022448"/>
    </source>
</evidence>
<evidence type="ECO:0000256" key="8">
    <source>
        <dbReference type="ARBA" id="ARBA00023136"/>
    </source>
</evidence>
<keyword evidence="7 9" id="KW-1133">Transmembrane helix</keyword>
<evidence type="ECO:0000256" key="7">
    <source>
        <dbReference type="ARBA" id="ARBA00022989"/>
    </source>
</evidence>
<dbReference type="PROSITE" id="PS01307">
    <property type="entry name" value="MOTA"/>
    <property type="match status" value="1"/>
</dbReference>
<keyword evidence="6" id="KW-0283">Flagellar rotation</keyword>
<evidence type="ECO:0000313" key="12">
    <source>
        <dbReference type="Proteomes" id="UP000529795"/>
    </source>
</evidence>
<dbReference type="PANTHER" id="PTHR30433">
    <property type="entry name" value="CHEMOTAXIS PROTEIN MOTA"/>
    <property type="match status" value="1"/>
</dbReference>
<keyword evidence="3" id="KW-0813">Transport</keyword>
<dbReference type="GO" id="GO:0005886">
    <property type="term" value="C:plasma membrane"/>
    <property type="evidence" value="ECO:0007669"/>
    <property type="project" value="UniProtKB-SubCell"/>
</dbReference>
<dbReference type="InterPro" id="IPR000540">
    <property type="entry name" value="Flag_MotA_CS"/>
</dbReference>
<evidence type="ECO:0000313" key="11">
    <source>
        <dbReference type="EMBL" id="MBB4152320.1"/>
    </source>
</evidence>
<name>A0A840F3B1_9SPHN</name>
<keyword evidence="12" id="KW-1185">Reference proteome</keyword>
<evidence type="ECO:0000256" key="5">
    <source>
        <dbReference type="ARBA" id="ARBA00022692"/>
    </source>
</evidence>
<dbReference type="InterPro" id="IPR002898">
    <property type="entry name" value="MotA_ExbB_proton_chnl"/>
</dbReference>
<accession>A0A840F3B1</accession>
<comment type="subcellular location">
    <subcellularLocation>
        <location evidence="1">Cell membrane</location>
        <topology evidence="1">Multi-pass membrane protein</topology>
    </subcellularLocation>
</comment>
<reference evidence="11 12" key="1">
    <citation type="submission" date="2020-08" db="EMBL/GenBank/DDBJ databases">
        <title>Genomic Encyclopedia of Type Strains, Phase IV (KMG-IV): sequencing the most valuable type-strain genomes for metagenomic binning, comparative biology and taxonomic classification.</title>
        <authorList>
            <person name="Goeker M."/>
        </authorList>
    </citation>
    <scope>NUCLEOTIDE SEQUENCE [LARGE SCALE GENOMIC DNA]</scope>
    <source>
        <strain evidence="11 12">YC6723</strain>
    </source>
</reference>
<evidence type="ECO:0000256" key="6">
    <source>
        <dbReference type="ARBA" id="ARBA00022779"/>
    </source>
</evidence>
<dbReference type="Proteomes" id="UP000529795">
    <property type="component" value="Unassembled WGS sequence"/>
</dbReference>
<dbReference type="GO" id="GO:0071978">
    <property type="term" value="P:bacterial-type flagellum-dependent swarming motility"/>
    <property type="evidence" value="ECO:0007669"/>
    <property type="project" value="InterPro"/>
</dbReference>
<gene>
    <name evidence="11" type="ORF">GGQ80_000196</name>
</gene>
<organism evidence="11 12">
    <name type="scientific">Sphingomonas jinjuensis</name>
    <dbReference type="NCBI Taxonomy" id="535907"/>
    <lineage>
        <taxon>Bacteria</taxon>
        <taxon>Pseudomonadati</taxon>
        <taxon>Pseudomonadota</taxon>
        <taxon>Alphaproteobacteria</taxon>
        <taxon>Sphingomonadales</taxon>
        <taxon>Sphingomonadaceae</taxon>
        <taxon>Sphingomonas</taxon>
    </lineage>
</organism>
<keyword evidence="4" id="KW-1003">Cell membrane</keyword>
<dbReference type="GO" id="GO:0006935">
    <property type="term" value="P:chemotaxis"/>
    <property type="evidence" value="ECO:0007669"/>
    <property type="project" value="InterPro"/>
</dbReference>
<dbReference type="Pfam" id="PF01618">
    <property type="entry name" value="MotA_ExbB"/>
    <property type="match status" value="1"/>
</dbReference>
<proteinExistence type="inferred from homology"/>
<feature type="transmembrane region" description="Helical" evidence="9">
    <location>
        <begin position="6"/>
        <end position="25"/>
    </location>
</feature>
<feature type="transmembrane region" description="Helical" evidence="9">
    <location>
        <begin position="151"/>
        <end position="176"/>
    </location>
</feature>
<dbReference type="RefSeq" id="WP_183981860.1">
    <property type="nucleotide sequence ID" value="NZ_JACIEV010000001.1"/>
</dbReference>
<feature type="transmembrane region" description="Helical" evidence="9">
    <location>
        <begin position="118"/>
        <end position="139"/>
    </location>
</feature>
<dbReference type="PANTHER" id="PTHR30433:SF2">
    <property type="entry name" value="MOTILITY PROTEIN A"/>
    <property type="match status" value="1"/>
</dbReference>
<keyword evidence="5 9" id="KW-0812">Transmembrane</keyword>
<evidence type="ECO:0000256" key="2">
    <source>
        <dbReference type="ARBA" id="ARBA00008038"/>
    </source>
</evidence>
<evidence type="ECO:0000256" key="4">
    <source>
        <dbReference type="ARBA" id="ARBA00022475"/>
    </source>
</evidence>
<feature type="domain" description="MotA/TolQ/ExbB proton channel" evidence="10">
    <location>
        <begin position="81"/>
        <end position="183"/>
    </location>
</feature>
<dbReference type="AlphaFoldDB" id="A0A840F3B1"/>
<evidence type="ECO:0000256" key="9">
    <source>
        <dbReference type="SAM" id="Phobius"/>
    </source>
</evidence>
<evidence type="ECO:0000256" key="1">
    <source>
        <dbReference type="ARBA" id="ARBA00004651"/>
    </source>
</evidence>
<dbReference type="InterPro" id="IPR047055">
    <property type="entry name" value="MotA-like"/>
</dbReference>
<sequence length="219" mass="22849">MAFTQFLDPVAIAIVGGGTLLAVALRTPGRDLGHALAAVTVLARRRLDAEPMLRQLAALSRIASRHGVVALDRSVLTDPDMAAAIAAIVDGRSADDVETMVRHARRARIERHAAAADVWAGAADVAPTMGMVGTLVGLARMFSTMNDPSAIGGAMAIALLATLYGALLSTLIFMPVAARLRVLGRAEAFERARLEAPLVALARRETPRHHQLGGAAAAA</sequence>